<dbReference type="InterPro" id="IPR036291">
    <property type="entry name" value="NAD(P)-bd_dom_sf"/>
</dbReference>
<evidence type="ECO:0000259" key="1">
    <source>
        <dbReference type="Pfam" id="PF10727"/>
    </source>
</evidence>
<name>A0A150H9Z7_9MICO</name>
<dbReference type="Gene3D" id="3.40.50.720">
    <property type="entry name" value="NAD(P)-binding Rossmann-like Domain"/>
    <property type="match status" value="1"/>
</dbReference>
<dbReference type="Gene3D" id="1.10.1040.20">
    <property type="entry name" value="ProC-like, C-terminal domain"/>
    <property type="match status" value="1"/>
</dbReference>
<feature type="domain" description="Putative oxidoreductase/dehydrogenase Rossmann-like" evidence="1">
    <location>
        <begin position="6"/>
        <end position="125"/>
    </location>
</feature>
<dbReference type="EMBL" id="LQQC01000010">
    <property type="protein sequence ID" value="KXZ58500.1"/>
    <property type="molecule type" value="Genomic_DNA"/>
</dbReference>
<dbReference type="PANTHER" id="PTHR40459">
    <property type="entry name" value="CONSERVED HYPOTHETICAL ALANINE AND LEUCINE RICH PROTEIN"/>
    <property type="match status" value="1"/>
</dbReference>
<dbReference type="AlphaFoldDB" id="A0A150H9Z7"/>
<reference evidence="3 4" key="1">
    <citation type="submission" date="2016-01" db="EMBL/GenBank/DDBJ databases">
        <title>Use of Whole Genome Sequencing to ascertain that Brevibacterium massiliense (Roux, Raoult 2009) is a later heterotypic synonym of Brevibacterium ravenspurgense (Mages 2008).</title>
        <authorList>
            <person name="Bernier A.-M."/>
            <person name="Burdz T."/>
            <person name="Huynh C."/>
            <person name="Pachecho A.L."/>
            <person name="Wiebe D."/>
            <person name="Bonner C."/>
            <person name="Bernard K."/>
        </authorList>
    </citation>
    <scope>NUCLEOTIDE SEQUENCE [LARGE SCALE GENOMIC DNA]</scope>
    <source>
        <strain evidence="3 4">CCUG56047</strain>
    </source>
</reference>
<dbReference type="InterPro" id="IPR018931">
    <property type="entry name" value="DUF2520"/>
</dbReference>
<dbReference type="RefSeq" id="WP_062022011.1">
    <property type="nucleotide sequence ID" value="NZ_LQQC01000010.1"/>
</dbReference>
<dbReference type="InterPro" id="IPR019665">
    <property type="entry name" value="OxRdtase/DH_put_Rossmann_dom"/>
</dbReference>
<dbReference type="Proteomes" id="UP000243589">
    <property type="component" value="Unassembled WGS sequence"/>
</dbReference>
<gene>
    <name evidence="3" type="ORF">Bravens_01549</name>
</gene>
<organism evidence="3 4">
    <name type="scientific">Brevibacterium ravenspurgense</name>
    <dbReference type="NCBI Taxonomy" id="479117"/>
    <lineage>
        <taxon>Bacteria</taxon>
        <taxon>Bacillati</taxon>
        <taxon>Actinomycetota</taxon>
        <taxon>Actinomycetes</taxon>
        <taxon>Micrococcales</taxon>
        <taxon>Brevibacteriaceae</taxon>
        <taxon>Brevibacterium</taxon>
    </lineage>
</organism>
<dbReference type="InterPro" id="IPR037108">
    <property type="entry name" value="TM1727-like_C_sf"/>
</dbReference>
<sequence length="294" mass="30303">MNLDDQTRLGVGIIGTGKVGAVIGATLRGAGHAIVGVTGGSETTLDRAEAMLPGIPILEVEEILERAELVIFTVPDDQLGDLVSGLAELGRFSPGQIVMHFSGRYGADILAPAAARGAITLALHPALSFTGTSMDLERLRRTSIAVTGPKTFLAIGQALAVEIGGEPFVVAEADRALYHAACSHASNHVSVVIAQAMEMLESIGIEDPGQVLGELVAASTSNVLRSGVRTLTGPVSRGDASTVRAHLTALDETAGELAGTGDSYRAVARATVQRALANGTITDQQAQNILDLLV</sequence>
<feature type="domain" description="DUF2520" evidence="2">
    <location>
        <begin position="144"/>
        <end position="270"/>
    </location>
</feature>
<dbReference type="PANTHER" id="PTHR40459:SF1">
    <property type="entry name" value="CONSERVED HYPOTHETICAL ALANINE AND LEUCINE RICH PROTEIN"/>
    <property type="match status" value="1"/>
</dbReference>
<accession>A0A150H9Z7</accession>
<keyword evidence="4" id="KW-1185">Reference proteome</keyword>
<protein>
    <submittedName>
        <fullName evidence="3">Rossmann-like domain protein</fullName>
    </submittedName>
</protein>
<dbReference type="InterPro" id="IPR008927">
    <property type="entry name" value="6-PGluconate_DH-like_C_sf"/>
</dbReference>
<dbReference type="SUPFAM" id="SSF51735">
    <property type="entry name" value="NAD(P)-binding Rossmann-fold domains"/>
    <property type="match status" value="1"/>
</dbReference>
<dbReference type="PATRIC" id="fig|479117.4.peg.1536"/>
<dbReference type="Pfam" id="PF10727">
    <property type="entry name" value="Rossmann-like"/>
    <property type="match status" value="1"/>
</dbReference>
<dbReference type="SUPFAM" id="SSF48179">
    <property type="entry name" value="6-phosphogluconate dehydrogenase C-terminal domain-like"/>
    <property type="match status" value="1"/>
</dbReference>
<proteinExistence type="predicted"/>
<dbReference type="Pfam" id="PF10728">
    <property type="entry name" value="DUF2520"/>
    <property type="match status" value="1"/>
</dbReference>
<evidence type="ECO:0000313" key="3">
    <source>
        <dbReference type="EMBL" id="KXZ58500.1"/>
    </source>
</evidence>
<comment type="caution">
    <text evidence="3">The sequence shown here is derived from an EMBL/GenBank/DDBJ whole genome shotgun (WGS) entry which is preliminary data.</text>
</comment>
<evidence type="ECO:0000313" key="4">
    <source>
        <dbReference type="Proteomes" id="UP000243589"/>
    </source>
</evidence>
<evidence type="ECO:0000259" key="2">
    <source>
        <dbReference type="Pfam" id="PF10728"/>
    </source>
</evidence>